<evidence type="ECO:0000313" key="15">
    <source>
        <dbReference type="EMBL" id="KAJ5114802.1"/>
    </source>
</evidence>
<organism evidence="15 16">
    <name type="scientific">Penicillium alfredii</name>
    <dbReference type="NCBI Taxonomy" id="1506179"/>
    <lineage>
        <taxon>Eukaryota</taxon>
        <taxon>Fungi</taxon>
        <taxon>Dikarya</taxon>
        <taxon>Ascomycota</taxon>
        <taxon>Pezizomycotina</taxon>
        <taxon>Eurotiomycetes</taxon>
        <taxon>Eurotiomycetidae</taxon>
        <taxon>Eurotiales</taxon>
        <taxon>Aspergillaceae</taxon>
        <taxon>Penicillium</taxon>
    </lineage>
</organism>
<keyword evidence="7 13" id="KW-0812">Transmembrane</keyword>
<dbReference type="GO" id="GO:0000166">
    <property type="term" value="F:nucleotide binding"/>
    <property type="evidence" value="ECO:0007669"/>
    <property type="project" value="UniProtKB-KW"/>
</dbReference>
<dbReference type="InterPro" id="IPR003378">
    <property type="entry name" value="Fringe-like_glycosylTrfase"/>
</dbReference>
<dbReference type="Proteomes" id="UP001141434">
    <property type="component" value="Unassembled WGS sequence"/>
</dbReference>
<evidence type="ECO:0000256" key="3">
    <source>
        <dbReference type="ARBA" id="ARBA00006462"/>
    </source>
</evidence>
<keyword evidence="10 13" id="KW-1133">Transmembrane helix</keyword>
<feature type="domain" description="Fringe-like glycosyltransferase" evidence="14">
    <location>
        <begin position="199"/>
        <end position="325"/>
    </location>
</feature>
<comment type="pathway">
    <text evidence="2">Protein modification; protein glycosylation.</text>
</comment>
<evidence type="ECO:0000256" key="2">
    <source>
        <dbReference type="ARBA" id="ARBA00004922"/>
    </source>
</evidence>
<evidence type="ECO:0000256" key="5">
    <source>
        <dbReference type="ARBA" id="ARBA00022676"/>
    </source>
</evidence>
<protein>
    <recommendedName>
        <fullName evidence="4">N-acetylgalactosaminide beta-1,3-galactosyltransferase</fullName>
        <ecNumber evidence="4">2.4.1.122</ecNumber>
    </recommendedName>
</protein>
<evidence type="ECO:0000256" key="6">
    <source>
        <dbReference type="ARBA" id="ARBA00022679"/>
    </source>
</evidence>
<evidence type="ECO:0000256" key="13">
    <source>
        <dbReference type="SAM" id="Phobius"/>
    </source>
</evidence>
<dbReference type="EMBL" id="JAPMSZ010000001">
    <property type="protein sequence ID" value="KAJ5114802.1"/>
    <property type="molecule type" value="Genomic_DNA"/>
</dbReference>
<feature type="transmembrane region" description="Helical" evidence="13">
    <location>
        <begin position="56"/>
        <end position="73"/>
    </location>
</feature>
<comment type="caution">
    <text evidence="15">The sequence shown here is derived from an EMBL/GenBank/DDBJ whole genome shotgun (WGS) entry which is preliminary data.</text>
</comment>
<keyword evidence="6" id="KW-0808">Transferase</keyword>
<dbReference type="EC" id="2.4.1.122" evidence="4"/>
<dbReference type="PANTHER" id="PTHR23033">
    <property type="entry name" value="BETA1,3-GALACTOSYLTRANSFERASE"/>
    <property type="match status" value="1"/>
</dbReference>
<accession>A0A9W9GB16</accession>
<evidence type="ECO:0000256" key="12">
    <source>
        <dbReference type="SAM" id="MobiDB-lite"/>
    </source>
</evidence>
<dbReference type="PANTHER" id="PTHR23033:SF47">
    <property type="entry name" value="APPLE DOMAIN-CONTAINING PROTEIN-RELATED"/>
    <property type="match status" value="1"/>
</dbReference>
<evidence type="ECO:0000313" key="16">
    <source>
        <dbReference type="Proteomes" id="UP001141434"/>
    </source>
</evidence>
<name>A0A9W9GB16_9EURO</name>
<dbReference type="GO" id="GO:0016020">
    <property type="term" value="C:membrane"/>
    <property type="evidence" value="ECO:0007669"/>
    <property type="project" value="UniProtKB-SubCell"/>
</dbReference>
<dbReference type="RefSeq" id="XP_056515995.1">
    <property type="nucleotide sequence ID" value="XM_056651145.1"/>
</dbReference>
<dbReference type="Pfam" id="PF02434">
    <property type="entry name" value="Fringe"/>
    <property type="match status" value="1"/>
</dbReference>
<comment type="subcellular location">
    <subcellularLocation>
        <location evidence="1">Membrane</location>
        <topology evidence="1">Single-pass type II membrane protein</topology>
    </subcellularLocation>
</comment>
<evidence type="ECO:0000259" key="14">
    <source>
        <dbReference type="Pfam" id="PF02434"/>
    </source>
</evidence>
<keyword evidence="16" id="KW-1185">Reference proteome</keyword>
<dbReference type="AlphaFoldDB" id="A0A9W9GB16"/>
<dbReference type="OrthoDB" id="414175at2759"/>
<proteinExistence type="inferred from homology"/>
<reference evidence="15" key="1">
    <citation type="submission" date="2022-11" db="EMBL/GenBank/DDBJ databases">
        <authorList>
            <person name="Petersen C."/>
        </authorList>
    </citation>
    <scope>NUCLEOTIDE SEQUENCE</scope>
    <source>
        <strain evidence="15">IBT 34128</strain>
    </source>
</reference>
<dbReference type="Gene3D" id="3.90.550.50">
    <property type="match status" value="1"/>
</dbReference>
<evidence type="ECO:0000256" key="10">
    <source>
        <dbReference type="ARBA" id="ARBA00022989"/>
    </source>
</evidence>
<dbReference type="GeneID" id="81390313"/>
<comment type="similarity">
    <text evidence="3">Belongs to the glycosyltransferase 31 family. Beta3-Gal-T subfamily.</text>
</comment>
<reference evidence="15" key="2">
    <citation type="journal article" date="2023" name="IMA Fungus">
        <title>Comparative genomic study of the Penicillium genus elucidates a diverse pangenome and 15 lateral gene transfer events.</title>
        <authorList>
            <person name="Petersen C."/>
            <person name="Sorensen T."/>
            <person name="Nielsen M.R."/>
            <person name="Sondergaard T.E."/>
            <person name="Sorensen J.L."/>
            <person name="Fitzpatrick D.A."/>
            <person name="Frisvad J.C."/>
            <person name="Nielsen K.L."/>
        </authorList>
    </citation>
    <scope>NUCLEOTIDE SEQUENCE</scope>
    <source>
        <strain evidence="15">IBT 34128</strain>
    </source>
</reference>
<evidence type="ECO:0000256" key="11">
    <source>
        <dbReference type="ARBA" id="ARBA00023136"/>
    </source>
</evidence>
<dbReference type="GO" id="GO:0016263">
    <property type="term" value="F:glycoprotein-N-acetylgalactosamine 3-beta-galactosyltransferase activity"/>
    <property type="evidence" value="ECO:0007669"/>
    <property type="project" value="UniProtKB-EC"/>
</dbReference>
<keyword evidence="11 13" id="KW-0472">Membrane</keyword>
<gene>
    <name evidence="15" type="ORF">NUU61_000561</name>
</gene>
<feature type="region of interest" description="Disordered" evidence="12">
    <location>
        <begin position="79"/>
        <end position="99"/>
    </location>
</feature>
<keyword evidence="5" id="KW-0328">Glycosyltransferase</keyword>
<evidence type="ECO:0000256" key="4">
    <source>
        <dbReference type="ARBA" id="ARBA00012557"/>
    </source>
</evidence>
<sequence length="488" mass="55645">MSQHQSTCRELPKVARRPTGRVVKRGVDHLSANLSPVPQRRCLPARGMVPRRVSRRLVAVTIALTLLCLYRFLASETDPQRSSKPVSARTPDPDDVDEPAPFCPPLPGIEDLLVVMKTGVTESREKVPIHFSTTLRCIPHYVIFSDMEEEIEGVQIHDALKGIDREVLKNPDFNIYNRIAKNGREGLEQQDFADEANSAIGKPNNPGWKLDKWKFLPMAQQALRYRPEAKWFVFIEADTYVSWPTLLAWLARFDARKPLYLGTETQIADTIFAHGGSGFMLSHPALQSASDQYAAREKELNAYTDQHWAGDCVLGKVLADAGINLHYSWPILQNSNLGELDEFTRALYRDPWCFLSVALHHLTPSEIEKLWKFELSRWNDKNKRILLHNDIFREYIYPEIATQPIRFGWDNLSKDEHPLTITFEDCRELCESEKACVQFAFRDNLCVTSTTPRLGIPHPGGAVSGWLTSRIEPQMDKKGLCRKPQWGD</sequence>
<evidence type="ECO:0000256" key="7">
    <source>
        <dbReference type="ARBA" id="ARBA00022692"/>
    </source>
</evidence>
<dbReference type="InterPro" id="IPR026050">
    <property type="entry name" value="C1GALT1/C1GALT1_chp1"/>
</dbReference>
<evidence type="ECO:0000256" key="1">
    <source>
        <dbReference type="ARBA" id="ARBA00004606"/>
    </source>
</evidence>
<keyword evidence="9" id="KW-0735">Signal-anchor</keyword>
<evidence type="ECO:0000256" key="9">
    <source>
        <dbReference type="ARBA" id="ARBA00022968"/>
    </source>
</evidence>
<keyword evidence="8" id="KW-0547">Nucleotide-binding</keyword>
<evidence type="ECO:0000256" key="8">
    <source>
        <dbReference type="ARBA" id="ARBA00022741"/>
    </source>
</evidence>